<protein>
    <submittedName>
        <fullName evidence="1">Transposase</fullName>
    </submittedName>
</protein>
<name>A0A2S6NIB0_RHOGL</name>
<dbReference type="Proteomes" id="UP000239724">
    <property type="component" value="Unassembled WGS sequence"/>
</dbReference>
<feature type="non-terminal residue" evidence="1">
    <location>
        <position position="1"/>
    </location>
</feature>
<keyword evidence="2" id="KW-1185">Reference proteome</keyword>
<evidence type="ECO:0000313" key="1">
    <source>
        <dbReference type="EMBL" id="PPQ34387.1"/>
    </source>
</evidence>
<organism evidence="1 2">
    <name type="scientific">Rhodopila globiformis</name>
    <name type="common">Rhodopseudomonas globiformis</name>
    <dbReference type="NCBI Taxonomy" id="1071"/>
    <lineage>
        <taxon>Bacteria</taxon>
        <taxon>Pseudomonadati</taxon>
        <taxon>Pseudomonadota</taxon>
        <taxon>Alphaproteobacteria</taxon>
        <taxon>Acetobacterales</taxon>
        <taxon>Acetobacteraceae</taxon>
        <taxon>Rhodopila</taxon>
    </lineage>
</organism>
<evidence type="ECO:0000313" key="2">
    <source>
        <dbReference type="Proteomes" id="UP000239724"/>
    </source>
</evidence>
<proteinExistence type="predicted"/>
<dbReference type="AlphaFoldDB" id="A0A2S6NIB0"/>
<comment type="caution">
    <text evidence="1">The sequence shown here is derived from an EMBL/GenBank/DDBJ whole genome shotgun (WGS) entry which is preliminary data.</text>
</comment>
<dbReference type="EMBL" id="NHRY01000114">
    <property type="protein sequence ID" value="PPQ34387.1"/>
    <property type="molecule type" value="Genomic_DNA"/>
</dbReference>
<dbReference type="RefSeq" id="WP_239992119.1">
    <property type="nucleotide sequence ID" value="NZ_NHRY01000114.1"/>
</dbReference>
<reference evidence="1 2" key="1">
    <citation type="journal article" date="2018" name="Arch. Microbiol.">
        <title>New insights into the metabolic potential of the phototrophic purple bacterium Rhodopila globiformis DSM 161(T) from its draft genome sequence and evidence for a vanadium-dependent nitrogenase.</title>
        <authorList>
            <person name="Imhoff J.F."/>
            <person name="Rahn T."/>
            <person name="Kunzel S."/>
            <person name="Neulinger S.C."/>
        </authorList>
    </citation>
    <scope>NUCLEOTIDE SEQUENCE [LARGE SCALE GENOMIC DNA]</scope>
    <source>
        <strain evidence="1 2">DSM 161</strain>
    </source>
</reference>
<gene>
    <name evidence="1" type="ORF">CCS01_11515</name>
</gene>
<sequence>SLRAKLKQGDKSLVGNSAYRRYLRTPDEQHFTIDEARIADEARYDGLYVLRTNTRLHPLTVMLRYRELLVVEQMFRSHKALLETRPIFHQTEEAIRGHVFCTFLALVLRKELEDRLAVAQLKPEWHGLLADLDRLQEIEVEQDGKRFILRTPVTGVAGKVFQAVGVALPPQIRDAKPAAVA</sequence>
<accession>A0A2S6NIB0</accession>